<keyword evidence="4 10" id="KW-0288">FMN</keyword>
<dbReference type="GO" id="GO:0102264">
    <property type="term" value="F:tRNA-dihydrouridine20 synthase activity"/>
    <property type="evidence" value="ECO:0007669"/>
    <property type="project" value="UniProtKB-EC"/>
</dbReference>
<dbReference type="Proteomes" id="UP000277766">
    <property type="component" value="Unassembled WGS sequence"/>
</dbReference>
<comment type="catalytic activity">
    <reaction evidence="10">
        <text>5,6-dihydrouridine(20a) in tRNA + NADP(+) = uridine(20a) in tRNA + NADPH + H(+)</text>
        <dbReference type="Rhea" id="RHEA:53344"/>
        <dbReference type="Rhea" id="RHEA-COMP:13535"/>
        <dbReference type="Rhea" id="RHEA-COMP:13536"/>
        <dbReference type="ChEBI" id="CHEBI:15378"/>
        <dbReference type="ChEBI" id="CHEBI:57783"/>
        <dbReference type="ChEBI" id="CHEBI:58349"/>
        <dbReference type="ChEBI" id="CHEBI:65315"/>
        <dbReference type="ChEBI" id="CHEBI:74443"/>
    </reaction>
</comment>
<comment type="cofactor">
    <cofactor evidence="1 10 11 13">
        <name>FMN</name>
        <dbReference type="ChEBI" id="CHEBI:58210"/>
    </cofactor>
</comment>
<dbReference type="GO" id="GO:0010181">
    <property type="term" value="F:FMN binding"/>
    <property type="evidence" value="ECO:0007669"/>
    <property type="project" value="UniProtKB-UniRule"/>
</dbReference>
<evidence type="ECO:0000256" key="11">
    <source>
        <dbReference type="PIRNR" id="PIRNR006621"/>
    </source>
</evidence>
<feature type="binding site" evidence="10 13">
    <location>
        <begin position="230"/>
        <end position="231"/>
    </location>
    <ligand>
        <name>FMN</name>
        <dbReference type="ChEBI" id="CHEBI:58210"/>
    </ligand>
</feature>
<evidence type="ECO:0000256" key="2">
    <source>
        <dbReference type="ARBA" id="ARBA00022555"/>
    </source>
</evidence>
<name>A0A431VWZ6_9DEIO</name>
<dbReference type="GO" id="GO:0000049">
    <property type="term" value="F:tRNA binding"/>
    <property type="evidence" value="ECO:0007669"/>
    <property type="project" value="UniProtKB-UniRule"/>
</dbReference>
<evidence type="ECO:0000256" key="12">
    <source>
        <dbReference type="PIRSR" id="PIRSR006621-1"/>
    </source>
</evidence>
<comment type="catalytic activity">
    <reaction evidence="10">
        <text>5,6-dihydrouridine(20) in tRNA + NAD(+) = uridine(20) in tRNA + NADH + H(+)</text>
        <dbReference type="Rhea" id="RHEA:53340"/>
        <dbReference type="Rhea" id="RHEA-COMP:13533"/>
        <dbReference type="Rhea" id="RHEA-COMP:13534"/>
        <dbReference type="ChEBI" id="CHEBI:15378"/>
        <dbReference type="ChEBI" id="CHEBI:57540"/>
        <dbReference type="ChEBI" id="CHEBI:57945"/>
        <dbReference type="ChEBI" id="CHEBI:65315"/>
        <dbReference type="ChEBI" id="CHEBI:74443"/>
        <dbReference type="EC" id="1.3.1.91"/>
    </reaction>
</comment>
<feature type="site" description="Interacts with tRNA; defines subfamily-specific binding signature" evidence="10">
    <location>
        <position position="180"/>
    </location>
</feature>
<dbReference type="InterPro" id="IPR018517">
    <property type="entry name" value="tRNA_hU_synthase_CS"/>
</dbReference>
<dbReference type="PANTHER" id="PTHR42907:SF1">
    <property type="entry name" value="FMN-LINKED OXIDOREDUCTASES SUPERFAMILY PROTEIN"/>
    <property type="match status" value="1"/>
</dbReference>
<keyword evidence="8 10" id="KW-0560">Oxidoreductase</keyword>
<organism evidence="15 16">
    <name type="scientific">Deinococcus radiophilus</name>
    <dbReference type="NCBI Taxonomy" id="32062"/>
    <lineage>
        <taxon>Bacteria</taxon>
        <taxon>Thermotogati</taxon>
        <taxon>Deinococcota</taxon>
        <taxon>Deinococci</taxon>
        <taxon>Deinococcales</taxon>
        <taxon>Deinococcaceae</taxon>
        <taxon>Deinococcus</taxon>
    </lineage>
</organism>
<comment type="catalytic activity">
    <reaction evidence="10">
        <text>5,6-dihydrouridine(20) in tRNA + NADP(+) = uridine(20) in tRNA + NADPH + H(+)</text>
        <dbReference type="Rhea" id="RHEA:53336"/>
        <dbReference type="Rhea" id="RHEA-COMP:13533"/>
        <dbReference type="Rhea" id="RHEA-COMP:13534"/>
        <dbReference type="ChEBI" id="CHEBI:15378"/>
        <dbReference type="ChEBI" id="CHEBI:57783"/>
        <dbReference type="ChEBI" id="CHEBI:58349"/>
        <dbReference type="ChEBI" id="CHEBI:65315"/>
        <dbReference type="ChEBI" id="CHEBI:74443"/>
        <dbReference type="EC" id="1.3.1.91"/>
    </reaction>
</comment>
<dbReference type="PROSITE" id="PS01136">
    <property type="entry name" value="UPF0034"/>
    <property type="match status" value="1"/>
</dbReference>
<dbReference type="HAMAP" id="MF_02041">
    <property type="entry name" value="DusA_subfam"/>
    <property type="match status" value="1"/>
</dbReference>
<feature type="binding site" evidence="10">
    <location>
        <begin position="14"/>
        <end position="16"/>
    </location>
    <ligand>
        <name>FMN</name>
        <dbReference type="ChEBI" id="CHEBI:58210"/>
    </ligand>
</feature>
<evidence type="ECO:0000256" key="4">
    <source>
        <dbReference type="ARBA" id="ARBA00022643"/>
    </source>
</evidence>
<dbReference type="InterPro" id="IPR004653">
    <property type="entry name" value="DusA"/>
</dbReference>
<comment type="caution">
    <text evidence="15">The sequence shown here is derived from an EMBL/GenBank/DDBJ whole genome shotgun (WGS) entry which is preliminary data.</text>
</comment>
<evidence type="ECO:0000259" key="14">
    <source>
        <dbReference type="Pfam" id="PF01207"/>
    </source>
</evidence>
<protein>
    <recommendedName>
        <fullName evidence="10">tRNA-dihydrouridine(20/20a) synthase</fullName>
        <ecNumber evidence="10">1.3.1.91</ecNumber>
    </recommendedName>
    <alternativeName>
        <fullName evidence="10">DusA-like U20-specific dihydrouridine synthase</fullName>
        <shortName evidence="10">U20-specific Dus</shortName>
    </alternativeName>
</protein>
<dbReference type="CDD" id="cd02801">
    <property type="entry name" value="DUS_like_FMN"/>
    <property type="match status" value="1"/>
</dbReference>
<dbReference type="InterPro" id="IPR013785">
    <property type="entry name" value="Aldolase_TIM"/>
</dbReference>
<evidence type="ECO:0000256" key="3">
    <source>
        <dbReference type="ARBA" id="ARBA00022630"/>
    </source>
</evidence>
<dbReference type="InterPro" id="IPR001269">
    <property type="entry name" value="DUS_fam"/>
</dbReference>
<evidence type="ECO:0000256" key="5">
    <source>
        <dbReference type="ARBA" id="ARBA00022694"/>
    </source>
</evidence>
<evidence type="ECO:0000313" key="16">
    <source>
        <dbReference type="Proteomes" id="UP000277766"/>
    </source>
</evidence>
<gene>
    <name evidence="15" type="primary">dusA</name>
    <name evidence="15" type="ORF">EJ104_06310</name>
</gene>
<dbReference type="GO" id="GO:0102266">
    <property type="term" value="F:tRNA-dihydrouridine20a synthase activity"/>
    <property type="evidence" value="ECO:0007669"/>
    <property type="project" value="RHEA"/>
</dbReference>
<comment type="caution">
    <text evidence="10">Lacks conserved residue(s) required for the propagation of feature annotation.</text>
</comment>
<evidence type="ECO:0000313" key="15">
    <source>
        <dbReference type="EMBL" id="RTR27788.1"/>
    </source>
</evidence>
<evidence type="ECO:0000256" key="8">
    <source>
        <dbReference type="ARBA" id="ARBA00023002"/>
    </source>
</evidence>
<dbReference type="Gene3D" id="1.20.120.1460">
    <property type="match status" value="1"/>
</dbReference>
<dbReference type="EMBL" id="RXPE01000009">
    <property type="protein sequence ID" value="RTR27788.1"/>
    <property type="molecule type" value="Genomic_DNA"/>
</dbReference>
<comment type="similarity">
    <text evidence="11">Belongs to the dus family.</text>
</comment>
<feature type="site" description="Interacts with tRNA" evidence="10">
    <location>
        <position position="183"/>
    </location>
</feature>
<sequence>MSLRPAPHRFSVAPMLDWTDRHCRAFHRCLTTQALLYTEMVTTGALLHGDQARHLDFGDTEHPVALQLGGSDPQALAECATLAEKWGYDEVNLNCGCPSDRVQSGAFGACLMGTPDVVARSVEAMRGATQLPVTVKHRIGIDHQESYEELCAFVATVAEAGCQTFIVHARKAWLRGLSPKENREIPPLRYDWVQRLKGDFPELTISLNGGILTLDEAQEHLTWADGVMVGRAAYQTPYLLADVDRRIFGAETPRATRREVMARFRPYVAAGLERGESFHHLTKSTLGLFAGQPGARHYKRTLSELGHRKDAGLDVLDQALAGVPDEVLDARD</sequence>
<evidence type="ECO:0000256" key="1">
    <source>
        <dbReference type="ARBA" id="ARBA00001917"/>
    </source>
</evidence>
<dbReference type="Pfam" id="PF01207">
    <property type="entry name" value="Dus"/>
    <property type="match status" value="1"/>
</dbReference>
<feature type="domain" description="DUS-like FMN-binding" evidence="14">
    <location>
        <begin position="12"/>
        <end position="318"/>
    </location>
</feature>
<keyword evidence="7 10" id="KW-0694">RNA-binding</keyword>
<comment type="catalytic activity">
    <reaction evidence="10">
        <text>5,6-dihydrouridine(20a) in tRNA + NAD(+) = uridine(20a) in tRNA + NADH + H(+)</text>
        <dbReference type="Rhea" id="RHEA:53348"/>
        <dbReference type="Rhea" id="RHEA-COMP:13535"/>
        <dbReference type="Rhea" id="RHEA-COMP:13536"/>
        <dbReference type="ChEBI" id="CHEBI:15378"/>
        <dbReference type="ChEBI" id="CHEBI:57540"/>
        <dbReference type="ChEBI" id="CHEBI:57945"/>
        <dbReference type="ChEBI" id="CHEBI:65315"/>
        <dbReference type="ChEBI" id="CHEBI:74443"/>
    </reaction>
</comment>
<feature type="binding site" evidence="10 13">
    <location>
        <begin position="208"/>
        <end position="210"/>
    </location>
    <ligand>
        <name>FMN</name>
        <dbReference type="ChEBI" id="CHEBI:58210"/>
    </ligand>
</feature>
<evidence type="ECO:0000256" key="7">
    <source>
        <dbReference type="ARBA" id="ARBA00022884"/>
    </source>
</evidence>
<dbReference type="Gene3D" id="3.20.20.70">
    <property type="entry name" value="Aldolase class I"/>
    <property type="match status" value="1"/>
</dbReference>
<evidence type="ECO:0000256" key="13">
    <source>
        <dbReference type="PIRSR" id="PIRSR006621-2"/>
    </source>
</evidence>
<feature type="binding site" evidence="10 13">
    <location>
        <position position="168"/>
    </location>
    <ligand>
        <name>FMN</name>
        <dbReference type="ChEBI" id="CHEBI:58210"/>
    </ligand>
</feature>
<feature type="binding site" evidence="10 13">
    <location>
        <position position="136"/>
    </location>
    <ligand>
        <name>FMN</name>
        <dbReference type="ChEBI" id="CHEBI:58210"/>
    </ligand>
</feature>
<keyword evidence="2 10" id="KW-0820">tRNA-binding</keyword>
<feature type="site" description="Interacts with tRNA; defines subfamily-specific binding signature" evidence="10">
    <location>
        <position position="296"/>
    </location>
</feature>
<keyword evidence="6 10" id="KW-0521">NADP</keyword>
<dbReference type="NCBIfam" id="TIGR00742">
    <property type="entry name" value="yjbN"/>
    <property type="match status" value="1"/>
</dbReference>
<dbReference type="RefSeq" id="WP_126351911.1">
    <property type="nucleotide sequence ID" value="NZ_RXPE01000009.1"/>
</dbReference>
<dbReference type="NCBIfam" id="NF008774">
    <property type="entry name" value="PRK11815.1"/>
    <property type="match status" value="1"/>
</dbReference>
<keyword evidence="3 10" id="KW-0285">Flavoprotein</keyword>
<evidence type="ECO:0000256" key="9">
    <source>
        <dbReference type="ARBA" id="ARBA00058013"/>
    </source>
</evidence>
<keyword evidence="16" id="KW-1185">Reference proteome</keyword>
<dbReference type="OrthoDB" id="9764501at2"/>
<comment type="similarity">
    <text evidence="10">Belongs to the Dus family. DusA subfamily.</text>
</comment>
<feature type="active site" description="Proton donor" evidence="10 12">
    <location>
        <position position="97"/>
    </location>
</feature>
<feature type="site" description="Interacts with tRNA" evidence="10">
    <location>
        <position position="94"/>
    </location>
</feature>
<reference evidence="15 16" key="1">
    <citation type="submission" date="2018-12" db="EMBL/GenBank/DDBJ databases">
        <title>Deinococcus radiophilus ATCC 27603 genome sequencing and assembly.</title>
        <authorList>
            <person name="Maclea K.S."/>
            <person name="Maynard C.R."/>
        </authorList>
    </citation>
    <scope>NUCLEOTIDE SEQUENCE [LARGE SCALE GENOMIC DNA]</scope>
    <source>
        <strain evidence="15 16">ATCC 27603</strain>
    </source>
</reference>
<comment type="function">
    <text evidence="9 10">Catalyzes the synthesis of 5,6-dihydrouridine (D), a modified base found in the D-loop of most tRNAs, via the reduction of the C5-C6 double bond in target uridines. Specifically modifies U20 and U20a in tRNAs.</text>
</comment>
<dbReference type="FunFam" id="3.20.20.70:FF:000083">
    <property type="entry name" value="tRNA-dihydrouridine(20/20a) synthase"/>
    <property type="match status" value="1"/>
</dbReference>
<accession>A0A431VWZ6</accession>
<feature type="binding site" evidence="10 13">
    <location>
        <position position="67"/>
    </location>
    <ligand>
        <name>FMN</name>
        <dbReference type="ChEBI" id="CHEBI:58210"/>
    </ligand>
</feature>
<evidence type="ECO:0000256" key="6">
    <source>
        <dbReference type="ARBA" id="ARBA00022857"/>
    </source>
</evidence>
<proteinExistence type="inferred from homology"/>
<keyword evidence="5 10" id="KW-0819">tRNA processing</keyword>
<dbReference type="PIRSF" id="PIRSF006621">
    <property type="entry name" value="Dus"/>
    <property type="match status" value="1"/>
</dbReference>
<evidence type="ECO:0000256" key="10">
    <source>
        <dbReference type="HAMAP-Rule" id="MF_02041"/>
    </source>
</evidence>
<dbReference type="AlphaFoldDB" id="A0A431VWZ6"/>
<dbReference type="InterPro" id="IPR035587">
    <property type="entry name" value="DUS-like_FMN-bd"/>
</dbReference>
<dbReference type="SUPFAM" id="SSF51395">
    <property type="entry name" value="FMN-linked oxidoreductases"/>
    <property type="match status" value="1"/>
</dbReference>
<dbReference type="EC" id="1.3.1.91" evidence="10"/>
<dbReference type="PANTHER" id="PTHR42907">
    <property type="entry name" value="FMN-LINKED OXIDOREDUCTASES SUPERFAMILY PROTEIN"/>
    <property type="match status" value="1"/>
</dbReference>
<keyword evidence="13" id="KW-0547">Nucleotide-binding</keyword>
<dbReference type="GO" id="GO:0050660">
    <property type="term" value="F:flavin adenine dinucleotide binding"/>
    <property type="evidence" value="ECO:0007669"/>
    <property type="project" value="InterPro"/>
</dbReference>